<feature type="transmembrane region" description="Helical" evidence="1">
    <location>
        <begin position="96"/>
        <end position="118"/>
    </location>
</feature>
<accession>A0ABT6XGE1</accession>
<comment type="caution">
    <text evidence="2">The sequence shown here is derived from an EMBL/GenBank/DDBJ whole genome shotgun (WGS) entry which is preliminary data.</text>
</comment>
<name>A0ABT6XGE1_9GAMM</name>
<evidence type="ECO:0000313" key="3">
    <source>
        <dbReference type="Proteomes" id="UP001321580"/>
    </source>
</evidence>
<keyword evidence="1" id="KW-0472">Membrane</keyword>
<evidence type="ECO:0000313" key="2">
    <source>
        <dbReference type="EMBL" id="MDI9239108.1"/>
    </source>
</evidence>
<dbReference type="RefSeq" id="WP_283212514.1">
    <property type="nucleotide sequence ID" value="NZ_JASGBI010000001.1"/>
</dbReference>
<gene>
    <name evidence="2" type="ORF">QLQ15_09320</name>
</gene>
<evidence type="ECO:0008006" key="4">
    <source>
        <dbReference type="Google" id="ProtNLM"/>
    </source>
</evidence>
<sequence>MDITYLAIWICLPLIAAYMAHRKQRSWMGALFLTAIAPPLGLLAVLLTGPKPDGGKGASLKARLLFGLLPFWIALTLMLAGGVTSKSAEYWNVAPWLFLIAIPASIVTLLLTELFVLIRRSGQEP</sequence>
<proteinExistence type="predicted"/>
<dbReference type="EMBL" id="JASGBI010000001">
    <property type="protein sequence ID" value="MDI9239108.1"/>
    <property type="molecule type" value="Genomic_DNA"/>
</dbReference>
<protein>
    <recommendedName>
        <fullName evidence="4">Transmembrane protein</fullName>
    </recommendedName>
</protein>
<feature type="transmembrane region" description="Helical" evidence="1">
    <location>
        <begin position="62"/>
        <end position="84"/>
    </location>
</feature>
<reference evidence="2 3" key="1">
    <citation type="submission" date="2023-05" db="EMBL/GenBank/DDBJ databases">
        <title>Lysobacter sp. strain LF1 Genome sequencing and assembly.</title>
        <authorList>
            <person name="Jung Y."/>
        </authorList>
    </citation>
    <scope>NUCLEOTIDE SEQUENCE [LARGE SCALE GENOMIC DNA]</scope>
    <source>
        <strain evidence="2 3">LF1</strain>
    </source>
</reference>
<feature type="transmembrane region" description="Helical" evidence="1">
    <location>
        <begin position="27"/>
        <end position="50"/>
    </location>
</feature>
<keyword evidence="1" id="KW-0812">Transmembrane</keyword>
<feature type="transmembrane region" description="Helical" evidence="1">
    <location>
        <begin position="5"/>
        <end position="21"/>
    </location>
</feature>
<organism evidence="2 3">
    <name type="scientific">Lysobacter stagni</name>
    <dbReference type="NCBI Taxonomy" id="3045172"/>
    <lineage>
        <taxon>Bacteria</taxon>
        <taxon>Pseudomonadati</taxon>
        <taxon>Pseudomonadota</taxon>
        <taxon>Gammaproteobacteria</taxon>
        <taxon>Lysobacterales</taxon>
        <taxon>Lysobacteraceae</taxon>
        <taxon>Lysobacter</taxon>
    </lineage>
</organism>
<dbReference type="Proteomes" id="UP001321580">
    <property type="component" value="Unassembled WGS sequence"/>
</dbReference>
<evidence type="ECO:0000256" key="1">
    <source>
        <dbReference type="SAM" id="Phobius"/>
    </source>
</evidence>
<keyword evidence="3" id="KW-1185">Reference proteome</keyword>
<keyword evidence="1" id="KW-1133">Transmembrane helix</keyword>